<organism evidence="3 4">
    <name type="scientific">Folsomia candida</name>
    <name type="common">Springtail</name>
    <dbReference type="NCBI Taxonomy" id="158441"/>
    <lineage>
        <taxon>Eukaryota</taxon>
        <taxon>Metazoa</taxon>
        <taxon>Ecdysozoa</taxon>
        <taxon>Arthropoda</taxon>
        <taxon>Hexapoda</taxon>
        <taxon>Collembola</taxon>
        <taxon>Entomobryomorpha</taxon>
        <taxon>Isotomoidea</taxon>
        <taxon>Isotomidae</taxon>
        <taxon>Proisotominae</taxon>
        <taxon>Folsomia</taxon>
    </lineage>
</organism>
<protein>
    <submittedName>
        <fullName evidence="3">Putative endochitinase</fullName>
    </submittedName>
</protein>
<evidence type="ECO:0000259" key="2">
    <source>
        <dbReference type="PROSITE" id="PS50940"/>
    </source>
</evidence>
<dbReference type="InterPro" id="IPR002557">
    <property type="entry name" value="Chitin-bd_dom"/>
</dbReference>
<feature type="domain" description="Chitin-binding type-2" evidence="2">
    <location>
        <begin position="36"/>
        <end position="76"/>
    </location>
</feature>
<evidence type="ECO:0000313" key="4">
    <source>
        <dbReference type="Proteomes" id="UP000198287"/>
    </source>
</evidence>
<dbReference type="Gene3D" id="2.170.140.10">
    <property type="entry name" value="Chitin binding domain"/>
    <property type="match status" value="1"/>
</dbReference>
<dbReference type="AlphaFoldDB" id="A0A226ERS6"/>
<dbReference type="GO" id="GO:0008061">
    <property type="term" value="F:chitin binding"/>
    <property type="evidence" value="ECO:0007669"/>
    <property type="project" value="InterPro"/>
</dbReference>
<keyword evidence="4" id="KW-1185">Reference proteome</keyword>
<dbReference type="Pfam" id="PF01607">
    <property type="entry name" value="CBM_14"/>
    <property type="match status" value="1"/>
</dbReference>
<dbReference type="PROSITE" id="PS50940">
    <property type="entry name" value="CHIT_BIND_II"/>
    <property type="match status" value="1"/>
</dbReference>
<feature type="signal peptide" evidence="1">
    <location>
        <begin position="1"/>
        <end position="18"/>
    </location>
</feature>
<sequence>MNILKTFVVLVIIVGVYAEDDPRCPENCEYQPVACECAVFFQCRDGVYSEYRCPNGLHFNAATKACDRIENAACSLEPEFCCECKHIGEPCKKDYIFQDYDRSVQYTGDENCLRETRTCGHGLVWNPNANDVGGSCDFTHNIPNCRNNTIQL</sequence>
<dbReference type="EMBL" id="LNIX01000002">
    <property type="protein sequence ID" value="OXA59918.1"/>
    <property type="molecule type" value="Genomic_DNA"/>
</dbReference>
<name>A0A226ERS6_FOLCA</name>
<dbReference type="GO" id="GO:0005576">
    <property type="term" value="C:extracellular region"/>
    <property type="evidence" value="ECO:0007669"/>
    <property type="project" value="InterPro"/>
</dbReference>
<dbReference type="InterPro" id="IPR036508">
    <property type="entry name" value="Chitin-bd_dom_sf"/>
</dbReference>
<keyword evidence="1" id="KW-0732">Signal</keyword>
<comment type="caution">
    <text evidence="3">The sequence shown here is derived from an EMBL/GenBank/DDBJ whole genome shotgun (WGS) entry which is preliminary data.</text>
</comment>
<dbReference type="SMART" id="SM00494">
    <property type="entry name" value="ChtBD2"/>
    <property type="match status" value="2"/>
</dbReference>
<proteinExistence type="predicted"/>
<feature type="chain" id="PRO_5012917602" evidence="1">
    <location>
        <begin position="19"/>
        <end position="152"/>
    </location>
</feature>
<dbReference type="Proteomes" id="UP000198287">
    <property type="component" value="Unassembled WGS sequence"/>
</dbReference>
<reference evidence="3 4" key="1">
    <citation type="submission" date="2015-12" db="EMBL/GenBank/DDBJ databases">
        <title>The genome of Folsomia candida.</title>
        <authorList>
            <person name="Faddeeva A."/>
            <person name="Derks M.F."/>
            <person name="Anvar Y."/>
            <person name="Smit S."/>
            <person name="Van Straalen N."/>
            <person name="Roelofs D."/>
        </authorList>
    </citation>
    <scope>NUCLEOTIDE SEQUENCE [LARGE SCALE GENOMIC DNA]</scope>
    <source>
        <strain evidence="3 4">VU population</strain>
        <tissue evidence="3">Whole body</tissue>
    </source>
</reference>
<evidence type="ECO:0000313" key="3">
    <source>
        <dbReference type="EMBL" id="OXA59918.1"/>
    </source>
</evidence>
<evidence type="ECO:0000256" key="1">
    <source>
        <dbReference type="SAM" id="SignalP"/>
    </source>
</evidence>
<dbReference type="SUPFAM" id="SSF57625">
    <property type="entry name" value="Invertebrate chitin-binding proteins"/>
    <property type="match status" value="1"/>
</dbReference>
<dbReference type="OrthoDB" id="6020543at2759"/>
<accession>A0A226ERS6</accession>
<gene>
    <name evidence="3" type="ORF">Fcan01_05166</name>
</gene>